<organism evidence="1 2">
    <name type="scientific">Choristoneura fumiferana</name>
    <name type="common">Spruce budworm moth</name>
    <name type="synonym">Archips fumiferana</name>
    <dbReference type="NCBI Taxonomy" id="7141"/>
    <lineage>
        <taxon>Eukaryota</taxon>
        <taxon>Metazoa</taxon>
        <taxon>Ecdysozoa</taxon>
        <taxon>Arthropoda</taxon>
        <taxon>Hexapoda</taxon>
        <taxon>Insecta</taxon>
        <taxon>Pterygota</taxon>
        <taxon>Neoptera</taxon>
        <taxon>Endopterygota</taxon>
        <taxon>Lepidoptera</taxon>
        <taxon>Glossata</taxon>
        <taxon>Ditrysia</taxon>
        <taxon>Tortricoidea</taxon>
        <taxon>Tortricidae</taxon>
        <taxon>Tortricinae</taxon>
        <taxon>Choristoneura</taxon>
    </lineage>
</organism>
<evidence type="ECO:0000313" key="2">
    <source>
        <dbReference type="Proteomes" id="UP001064048"/>
    </source>
</evidence>
<sequence length="647" mass="70199">MRTVRRLNAGLFGDYTQYSGILKLNEIQQKKEELLVLDFFDGDNWGWGWTPVDTVATNMDDEIEEDSRPPSTRRNFSLRNNAARQVAINFMPSRHLPGNTIRIRRSASGRDALLEEAAAEAGAPECAERRADHIVREMEQHQRLMEDNPEAEEMRREALRDLPQGLTMKRHVRAKLSASVSLRSKSRPLSCYKRLKYRMGFAWKRMRDRFRDFVFSVELWYEPIRAIEGHFGSAVGSFFYFLRWLFVLDLLLAGTLVAFVVVPQALHDEARNDTVRWGFLDFVSGKTLGEPVEHWDTLLIHLVTQKLDSKTFHPQVHASSHGGGERTTELVHQKSTTAGAGADPGAPVTLSANRIEQLRQHFWTRWSKEYVSELQQRTKWRSSGHSLKLNSLVLLKEDNLPPLKWKLGRIISVHPGPDGVNRVADVKTANGVVRRAFSRICPLPEEKDHRRQSSIYQQDQKYAGSIVNYDPTLAARGRRARGVSGPAAVVRYVPRSWLSMGPKPTPISSEYMTVLTVGSVPEFAIATGGVLRAAGGGLAVGSGRAGGGLLAGGGAPTAGGECAGGGRVAGGGERCSGAGLASGGGRSGGAGLTGGAGLEGGGAAPAARGSQATGAARAMQGWQAAGAALGARGWRATGTATPALGAR</sequence>
<name>A0ACC0KG87_CHOFU</name>
<accession>A0ACC0KG87</accession>
<proteinExistence type="predicted"/>
<keyword evidence="2" id="KW-1185">Reference proteome</keyword>
<reference evidence="1 2" key="1">
    <citation type="journal article" date="2022" name="Genome Biol. Evol.">
        <title>The Spruce Budworm Genome: Reconstructing the Evolutionary History of Antifreeze Proteins.</title>
        <authorList>
            <person name="Beliveau C."/>
            <person name="Gagne P."/>
            <person name="Picq S."/>
            <person name="Vernygora O."/>
            <person name="Keeling C.I."/>
            <person name="Pinkney K."/>
            <person name="Doucet D."/>
            <person name="Wen F."/>
            <person name="Johnston J.S."/>
            <person name="Maaroufi H."/>
            <person name="Boyle B."/>
            <person name="Laroche J."/>
            <person name="Dewar K."/>
            <person name="Juretic N."/>
            <person name="Blackburn G."/>
            <person name="Nisole A."/>
            <person name="Brunet B."/>
            <person name="Brandao M."/>
            <person name="Lumley L."/>
            <person name="Duan J."/>
            <person name="Quan G."/>
            <person name="Lucarotti C.J."/>
            <person name="Roe A.D."/>
            <person name="Sperling F.A.H."/>
            <person name="Levesque R.C."/>
            <person name="Cusson M."/>
        </authorList>
    </citation>
    <scope>NUCLEOTIDE SEQUENCE [LARGE SCALE GENOMIC DNA]</scope>
    <source>
        <strain evidence="1">Glfc:IPQL:Cfum</strain>
    </source>
</reference>
<dbReference type="EMBL" id="CM046106">
    <property type="protein sequence ID" value="KAI8435551.1"/>
    <property type="molecule type" value="Genomic_DNA"/>
</dbReference>
<comment type="caution">
    <text evidence="1">The sequence shown here is derived from an EMBL/GenBank/DDBJ whole genome shotgun (WGS) entry which is preliminary data.</text>
</comment>
<gene>
    <name evidence="1" type="ORF">MSG28_003844</name>
</gene>
<dbReference type="Proteomes" id="UP001064048">
    <property type="component" value="Chromosome 6"/>
</dbReference>
<evidence type="ECO:0000313" key="1">
    <source>
        <dbReference type="EMBL" id="KAI8435551.1"/>
    </source>
</evidence>
<protein>
    <submittedName>
        <fullName evidence="1">Uncharacterized protein</fullName>
    </submittedName>
</protein>